<dbReference type="Proteomes" id="UP000886520">
    <property type="component" value="Chromosome 10"/>
</dbReference>
<dbReference type="AlphaFoldDB" id="A0A9D4ZIV6"/>
<organism evidence="1 2">
    <name type="scientific">Adiantum capillus-veneris</name>
    <name type="common">Maidenhair fern</name>
    <dbReference type="NCBI Taxonomy" id="13818"/>
    <lineage>
        <taxon>Eukaryota</taxon>
        <taxon>Viridiplantae</taxon>
        <taxon>Streptophyta</taxon>
        <taxon>Embryophyta</taxon>
        <taxon>Tracheophyta</taxon>
        <taxon>Polypodiopsida</taxon>
        <taxon>Polypodiidae</taxon>
        <taxon>Polypodiales</taxon>
        <taxon>Pteridineae</taxon>
        <taxon>Pteridaceae</taxon>
        <taxon>Vittarioideae</taxon>
        <taxon>Adiantum</taxon>
    </lineage>
</organism>
<accession>A0A9D4ZIV6</accession>
<reference evidence="1" key="1">
    <citation type="submission" date="2021-01" db="EMBL/GenBank/DDBJ databases">
        <title>Adiantum capillus-veneris genome.</title>
        <authorList>
            <person name="Fang Y."/>
            <person name="Liao Q."/>
        </authorList>
    </citation>
    <scope>NUCLEOTIDE SEQUENCE</scope>
    <source>
        <strain evidence="1">H3</strain>
        <tissue evidence="1">Leaf</tissue>
    </source>
</reference>
<sequence>MVLSQLVVGGASVEWRMEMENMADGVENGTVNGLWWGSVWRSRAIWTMALCKALTPRRPMDPTGTSTSARTIT</sequence>
<keyword evidence="2" id="KW-1185">Reference proteome</keyword>
<evidence type="ECO:0000313" key="2">
    <source>
        <dbReference type="Proteomes" id="UP000886520"/>
    </source>
</evidence>
<protein>
    <submittedName>
        <fullName evidence="1">Uncharacterized protein</fullName>
    </submittedName>
</protein>
<proteinExistence type="predicted"/>
<name>A0A9D4ZIV6_ADICA</name>
<comment type="caution">
    <text evidence="1">The sequence shown here is derived from an EMBL/GenBank/DDBJ whole genome shotgun (WGS) entry which is preliminary data.</text>
</comment>
<evidence type="ECO:0000313" key="1">
    <source>
        <dbReference type="EMBL" id="KAI5074606.1"/>
    </source>
</evidence>
<gene>
    <name evidence="1" type="ORF">GOP47_0010567</name>
</gene>
<dbReference type="EMBL" id="JABFUD020000010">
    <property type="protein sequence ID" value="KAI5074606.1"/>
    <property type="molecule type" value="Genomic_DNA"/>
</dbReference>